<dbReference type="InterPro" id="IPR008948">
    <property type="entry name" value="L-Aspartase-like"/>
</dbReference>
<protein>
    <submittedName>
        <fullName evidence="2">Histidine ammonia-lyase</fullName>
    </submittedName>
</protein>
<keyword evidence="1" id="KW-0456">Lyase</keyword>
<reference evidence="3" key="1">
    <citation type="journal article" date="2019" name="Int. J. Syst. Evol. Microbiol.">
        <title>The Global Catalogue of Microorganisms (GCM) 10K type strain sequencing project: providing services to taxonomists for standard genome sequencing and annotation.</title>
        <authorList>
            <consortium name="The Broad Institute Genomics Platform"/>
            <consortium name="The Broad Institute Genome Sequencing Center for Infectious Disease"/>
            <person name="Wu L."/>
            <person name="Ma J."/>
        </authorList>
    </citation>
    <scope>NUCLEOTIDE SEQUENCE [LARGE SCALE GENOMIC DNA]</scope>
    <source>
        <strain evidence="3">JCM 4733</strain>
    </source>
</reference>
<dbReference type="CDD" id="cd00332">
    <property type="entry name" value="PAL-HAL"/>
    <property type="match status" value="1"/>
</dbReference>
<dbReference type="RefSeq" id="WP_189895099.1">
    <property type="nucleotide sequence ID" value="NZ_BMVN01000102.1"/>
</dbReference>
<dbReference type="Gene3D" id="1.20.200.10">
    <property type="entry name" value="Fumarase/aspartase (Central domain)"/>
    <property type="match status" value="1"/>
</dbReference>
<keyword evidence="3" id="KW-1185">Reference proteome</keyword>
<dbReference type="Pfam" id="PF00221">
    <property type="entry name" value="Lyase_aromatic"/>
    <property type="match status" value="1"/>
</dbReference>
<dbReference type="InterPro" id="IPR024083">
    <property type="entry name" value="Fumarase/histidase_N"/>
</dbReference>
<dbReference type="SUPFAM" id="SSF48557">
    <property type="entry name" value="L-aspartase-like"/>
    <property type="match status" value="1"/>
</dbReference>
<evidence type="ECO:0000313" key="2">
    <source>
        <dbReference type="EMBL" id="GHA75044.1"/>
    </source>
</evidence>
<dbReference type="Gene3D" id="1.10.275.10">
    <property type="entry name" value="Fumarase/aspartase (N-terminal domain)"/>
    <property type="match status" value="1"/>
</dbReference>
<name>A0ABQ3DBA8_9ACTN</name>
<gene>
    <name evidence="2" type="primary">hutH</name>
    <name evidence="2" type="ORF">GCM10010345_91680</name>
</gene>
<dbReference type="InterPro" id="IPR001106">
    <property type="entry name" value="Aromatic_Lyase"/>
</dbReference>
<dbReference type="PANTHER" id="PTHR10362">
    <property type="entry name" value="HISTIDINE AMMONIA-LYASE"/>
    <property type="match status" value="1"/>
</dbReference>
<evidence type="ECO:0000313" key="3">
    <source>
        <dbReference type="Proteomes" id="UP000653644"/>
    </source>
</evidence>
<accession>A0ABQ3DBA8</accession>
<evidence type="ECO:0000256" key="1">
    <source>
        <dbReference type="ARBA" id="ARBA00023239"/>
    </source>
</evidence>
<sequence length="508" mass="53704">MARIQLTLDGRSLSAAQVTSLARGHAQPLLDTKARERVREARQTAERITARRRVYGYTTGVGANRTASVPDSAVDTFGMQLLRSHSGGVGPVVPDEQTRAMLTVRLNQLLRGGAAVDVAVLDRLTEALTRGHLPTVHALGAIGTGDLSALGELGLTLAGELPWRGGSGPAPQPLTLTRWDALPLMSSGALTIGQSALAATDLGLLLDRVPLVAALTLTAVRGSTEPYAEYVHDLRPHAGAQRLAARMRELLAPAEWDSPLVQDPFGLRCLPQVHGATLDAWSALDQVLAVEINAGVENPLLNADAEDYHHHGGFHLAQLGLALDQVRLGLLSTAQLSTTRLGTLLEPAFTKLPPFLADAEHGSSGVMIIEYAAQSALAELRGAAQPATLGHAVISRGVEEHASFASTGARRLLESVEHFRLVLACELVAAVRALRMRGLLPAGDGELRDFHDHAAQLLDPSIADRNLTADIEAAAAILADTPRTTLDGEVATNRSRVGHRFDVEGSAG</sequence>
<proteinExistence type="predicted"/>
<dbReference type="EMBL" id="BMVN01000102">
    <property type="protein sequence ID" value="GHA75044.1"/>
    <property type="molecule type" value="Genomic_DNA"/>
</dbReference>
<comment type="caution">
    <text evidence="2">The sequence shown here is derived from an EMBL/GenBank/DDBJ whole genome shotgun (WGS) entry which is preliminary data.</text>
</comment>
<dbReference type="Proteomes" id="UP000653644">
    <property type="component" value="Unassembled WGS sequence"/>
</dbReference>
<organism evidence="2 3">
    <name type="scientific">Streptomyces canarius</name>
    <dbReference type="NCBI Taxonomy" id="285453"/>
    <lineage>
        <taxon>Bacteria</taxon>
        <taxon>Bacillati</taxon>
        <taxon>Actinomycetota</taxon>
        <taxon>Actinomycetes</taxon>
        <taxon>Kitasatosporales</taxon>
        <taxon>Streptomycetaceae</taxon>
        <taxon>Streptomyces</taxon>
    </lineage>
</organism>